<dbReference type="EMBL" id="AAOF01000017">
    <property type="protein sequence ID" value="EAR20728.1"/>
    <property type="molecule type" value="Genomic_DNA"/>
</dbReference>
<organism evidence="1 2">
    <name type="scientific">Nitrococcus mobilis Nb-231</name>
    <dbReference type="NCBI Taxonomy" id="314278"/>
    <lineage>
        <taxon>Bacteria</taxon>
        <taxon>Pseudomonadati</taxon>
        <taxon>Pseudomonadota</taxon>
        <taxon>Gammaproteobacteria</taxon>
        <taxon>Chromatiales</taxon>
        <taxon>Ectothiorhodospiraceae</taxon>
        <taxon>Nitrococcus</taxon>
    </lineage>
</organism>
<evidence type="ECO:0000313" key="2">
    <source>
        <dbReference type="Proteomes" id="UP000003374"/>
    </source>
</evidence>
<protein>
    <submittedName>
        <fullName evidence="1">Uncharacterized protein</fullName>
    </submittedName>
</protein>
<dbReference type="Proteomes" id="UP000003374">
    <property type="component" value="Unassembled WGS sequence"/>
</dbReference>
<comment type="caution">
    <text evidence="1">The sequence shown here is derived from an EMBL/GenBank/DDBJ whole genome shotgun (WGS) entry which is preliminary data.</text>
</comment>
<dbReference type="AlphaFoldDB" id="A4BU54"/>
<proteinExistence type="predicted"/>
<name>A4BU54_9GAMM</name>
<accession>A4BU54</accession>
<sequence length="36" mass="4137">MSPNDRVIEKLCEEFNATEKLFAQTNLRLVLKLGSK</sequence>
<gene>
    <name evidence="1" type="ORF">NB231_12596</name>
</gene>
<dbReference type="STRING" id="314278.NB231_12596"/>
<dbReference type="HOGENOM" id="CLU_3357307_0_0_6"/>
<reference evidence="1 2" key="1">
    <citation type="submission" date="2006-02" db="EMBL/GenBank/DDBJ databases">
        <authorList>
            <person name="Waterbury J."/>
            <person name="Ferriera S."/>
            <person name="Johnson J."/>
            <person name="Kravitz S."/>
            <person name="Halpern A."/>
            <person name="Remington K."/>
            <person name="Beeson K."/>
            <person name="Tran B."/>
            <person name="Rogers Y.-H."/>
            <person name="Friedman R."/>
            <person name="Venter J.C."/>
        </authorList>
    </citation>
    <scope>NUCLEOTIDE SEQUENCE [LARGE SCALE GENOMIC DNA]</scope>
    <source>
        <strain evidence="1 2">Nb-231</strain>
    </source>
</reference>
<keyword evidence="2" id="KW-1185">Reference proteome</keyword>
<evidence type="ECO:0000313" key="1">
    <source>
        <dbReference type="EMBL" id="EAR20728.1"/>
    </source>
</evidence>